<protein>
    <submittedName>
        <fullName evidence="1">Uncharacterized protein</fullName>
    </submittedName>
</protein>
<evidence type="ECO:0000313" key="1">
    <source>
        <dbReference type="EMBL" id="CAB4127445.1"/>
    </source>
</evidence>
<sequence length="90" mass="10696">MNIRVNFDLGRTCGSYRERLYGFLMNEGEDCYLTLEGHTRRIHENTLRWFGIPLDSTVHNEDIHWSQTKFSHRLLHTVLDNLGKLHDLQL</sequence>
<name>A0A6J5L1D9_9CAUD</name>
<accession>A0A6J5L1D9</accession>
<gene>
    <name evidence="1" type="ORF">UFOVP75_200</name>
</gene>
<reference evidence="1" key="1">
    <citation type="submission" date="2020-04" db="EMBL/GenBank/DDBJ databases">
        <authorList>
            <person name="Chiriac C."/>
            <person name="Salcher M."/>
            <person name="Ghai R."/>
            <person name="Kavagutti S V."/>
        </authorList>
    </citation>
    <scope>NUCLEOTIDE SEQUENCE</scope>
</reference>
<proteinExistence type="predicted"/>
<organism evidence="1">
    <name type="scientific">uncultured Caudovirales phage</name>
    <dbReference type="NCBI Taxonomy" id="2100421"/>
    <lineage>
        <taxon>Viruses</taxon>
        <taxon>Duplodnaviria</taxon>
        <taxon>Heunggongvirae</taxon>
        <taxon>Uroviricota</taxon>
        <taxon>Caudoviricetes</taxon>
        <taxon>Peduoviridae</taxon>
        <taxon>Maltschvirus</taxon>
        <taxon>Maltschvirus maltsch</taxon>
    </lineage>
</organism>
<dbReference type="EMBL" id="LR796209">
    <property type="protein sequence ID" value="CAB4127445.1"/>
    <property type="molecule type" value="Genomic_DNA"/>
</dbReference>